<dbReference type="EMBL" id="JALZWP010000012">
    <property type="protein sequence ID" value="MCL1629470.1"/>
    <property type="molecule type" value="Genomic_DNA"/>
</dbReference>
<name>A0ABT0M504_9RHOB</name>
<protein>
    <submittedName>
        <fullName evidence="1">Uncharacterized protein</fullName>
    </submittedName>
</protein>
<accession>A0ABT0M504</accession>
<evidence type="ECO:0000313" key="1">
    <source>
        <dbReference type="EMBL" id="MCL1629470.1"/>
    </source>
</evidence>
<proteinExistence type="predicted"/>
<sequence>MGAAYVVGADELQKIRAHLKKILPIRILLPDPINENDIMTVSGIYAFLKRGRVWAHLYLGKSFERLGPRASEQLHLRQWATHLLLFPLPGLRPETLTVIEKRLLRICARKFFWAYLDNERDLSAPHPDPFLKGGIYPDLDDLVLKIAGTVLTGLEPSWERRKKLSPTHTLRTPNGDTYGMASRQGGWTYLLPGSRLPSRFPNYRAIKKDPAALERLEGFYRRGEIAWRPRRGSRQAGFVVTEPVLFKKISSAARMLYVGEKVTEEWELITPK</sequence>
<comment type="caution">
    <text evidence="1">The sequence shown here is derived from an EMBL/GenBank/DDBJ whole genome shotgun (WGS) entry which is preliminary data.</text>
</comment>
<reference evidence="1 2" key="1">
    <citation type="submission" date="2022-05" db="EMBL/GenBank/DDBJ databases">
        <title>Seasonal and diel survey of microbial diversity of the Tyrrhenian coast.</title>
        <authorList>
            <person name="Gattoni G."/>
            <person name="Corral P."/>
        </authorList>
    </citation>
    <scope>NUCLEOTIDE SEQUENCE [LARGE SCALE GENOMIC DNA]</scope>
    <source>
        <strain evidence="1 2">V10</strain>
    </source>
</reference>
<dbReference type="RefSeq" id="WP_249059402.1">
    <property type="nucleotide sequence ID" value="NZ_JALZWP010000012.1"/>
</dbReference>
<organism evidence="1 2">
    <name type="scientific">Roseinatronobacter domitianus</name>
    <dbReference type="NCBI Taxonomy" id="2940293"/>
    <lineage>
        <taxon>Bacteria</taxon>
        <taxon>Pseudomonadati</taxon>
        <taxon>Pseudomonadota</taxon>
        <taxon>Alphaproteobacteria</taxon>
        <taxon>Rhodobacterales</taxon>
        <taxon>Paracoccaceae</taxon>
        <taxon>Roseinatronobacter</taxon>
    </lineage>
</organism>
<gene>
    <name evidence="1" type="ORF">M3N55_12085</name>
</gene>
<evidence type="ECO:0000313" key="2">
    <source>
        <dbReference type="Proteomes" id="UP001202550"/>
    </source>
</evidence>
<dbReference type="Proteomes" id="UP001202550">
    <property type="component" value="Unassembled WGS sequence"/>
</dbReference>
<keyword evidence="2" id="KW-1185">Reference proteome</keyword>